<reference evidence="3" key="1">
    <citation type="submission" date="2025-08" db="UniProtKB">
        <authorList>
            <consortium name="RefSeq"/>
        </authorList>
    </citation>
    <scope>IDENTIFICATION</scope>
    <source>
        <tissue evidence="3">Gonads</tissue>
    </source>
</reference>
<evidence type="ECO:0000313" key="3">
    <source>
        <dbReference type="RefSeq" id="XP_030749302.1"/>
    </source>
</evidence>
<feature type="region of interest" description="Disordered" evidence="1">
    <location>
        <begin position="171"/>
        <end position="192"/>
    </location>
</feature>
<feature type="compositionally biased region" description="Basic and acidic residues" evidence="1">
    <location>
        <begin position="338"/>
        <end position="353"/>
    </location>
</feature>
<evidence type="ECO:0000313" key="2">
    <source>
        <dbReference type="Proteomes" id="UP000504635"/>
    </source>
</evidence>
<dbReference type="InParanoid" id="A0A6J2XDI3"/>
<dbReference type="OrthoDB" id="7701454at2759"/>
<dbReference type="AlphaFoldDB" id="A0A6J2XDI3"/>
<dbReference type="RefSeq" id="XP_030749302.1">
    <property type="nucleotide sequence ID" value="XM_030893442.1"/>
</dbReference>
<dbReference type="Proteomes" id="UP000504635">
    <property type="component" value="Unplaced"/>
</dbReference>
<feature type="region of interest" description="Disordered" evidence="1">
    <location>
        <begin position="269"/>
        <end position="290"/>
    </location>
</feature>
<feature type="compositionally biased region" description="Basic and acidic residues" evidence="1">
    <location>
        <begin position="8"/>
        <end position="19"/>
    </location>
</feature>
<keyword evidence="2" id="KW-1185">Reference proteome</keyword>
<feature type="compositionally biased region" description="Polar residues" evidence="1">
    <location>
        <begin position="239"/>
        <end position="248"/>
    </location>
</feature>
<accession>A0A6J2XDI3</accession>
<name>A0A6J2XDI3_SITOR</name>
<evidence type="ECO:0000256" key="1">
    <source>
        <dbReference type="SAM" id="MobiDB-lite"/>
    </source>
</evidence>
<feature type="region of interest" description="Disordered" evidence="1">
    <location>
        <begin position="1"/>
        <end position="22"/>
    </location>
</feature>
<feature type="region of interest" description="Disordered" evidence="1">
    <location>
        <begin position="102"/>
        <end position="123"/>
    </location>
</feature>
<dbReference type="GeneID" id="115877304"/>
<organism evidence="2 3">
    <name type="scientific">Sitophilus oryzae</name>
    <name type="common">Rice weevil</name>
    <name type="synonym">Curculio oryzae</name>
    <dbReference type="NCBI Taxonomy" id="7048"/>
    <lineage>
        <taxon>Eukaryota</taxon>
        <taxon>Metazoa</taxon>
        <taxon>Ecdysozoa</taxon>
        <taxon>Arthropoda</taxon>
        <taxon>Hexapoda</taxon>
        <taxon>Insecta</taxon>
        <taxon>Pterygota</taxon>
        <taxon>Neoptera</taxon>
        <taxon>Endopterygota</taxon>
        <taxon>Coleoptera</taxon>
        <taxon>Polyphaga</taxon>
        <taxon>Cucujiformia</taxon>
        <taxon>Curculionidae</taxon>
        <taxon>Dryophthorinae</taxon>
        <taxon>Sitophilus</taxon>
    </lineage>
</organism>
<gene>
    <name evidence="3" type="primary">LOC115877304</name>
</gene>
<proteinExistence type="predicted"/>
<feature type="compositionally biased region" description="Polar residues" evidence="1">
    <location>
        <begin position="220"/>
        <end position="231"/>
    </location>
</feature>
<feature type="region of interest" description="Disordered" evidence="1">
    <location>
        <begin position="213"/>
        <end position="248"/>
    </location>
</feature>
<feature type="region of interest" description="Disordered" evidence="1">
    <location>
        <begin position="338"/>
        <end position="421"/>
    </location>
</feature>
<protein>
    <submittedName>
        <fullName evidence="3">Uncharacterized protein LOC115877304 isoform X1</fullName>
    </submittedName>
</protein>
<dbReference type="KEGG" id="soy:115877304"/>
<sequence>MGNKMCKKKSDAVDGDVRNTRKSPWKIGNIINRINLKPTAWKSESHLNQKQARSENELNRKGDSIFYTKPISKSSDWTEVDLVVPSKDEDHVHLRNPKLSLIFDNEHGTPTPPPRKNSHKGTNIREKIERIARSGLQALQGDKNNQKPVEEPILVKKKINYVCPQCECDEKNHNRDHHHHNPAKNIDSDKDKRKKNLSVISLPNYTDLKLSVANPEEKSSSTTGLNSSRLSLQGPGSKKLNSSSSTGRLDSYISRCRSFGSLLPQQLKKLKQQPKVEKKEDVTSDDSFGPLEDWDLGLIEHYNPKEASLPRPRKPPPKADSDVLSGIEGLIVKEEDIETTRPKPPVRRTESLVKKASQKGSQQAAVIRKAPEEVCLTPPPSPEATRKEEATFKPPVPIKRISKDEVTVAPNESKPDDNDHSSLMRILQEFSIRDKQEQAGKVEAESNLSSLTPSLVEFEKNLSAGTGVEDFINAEKSHTRAVLS</sequence>